<evidence type="ECO:0000256" key="2">
    <source>
        <dbReference type="ARBA" id="ARBA00022771"/>
    </source>
</evidence>
<sequence length="320" mass="35710">MTPVAMKPPNPFLLTDQIEDQHQLLVSPLNQDSSSNSSLSSHPTFFHLLDQTQSARETRRELGHDQEEDELVFHGGSSSHHQVCNSSFNSSHQNQQVKDDRRNVCGGYKVEEEVESHKSSYETVQWMPSKMRLMKKMMIPNNTSPVPHKGSNITLNIQTREHHKTQTQKSPSNNHRNSTTTRVCADCNTTSTPLWRGGPKGPKSLCNACGIRQRKARRALMAEAGNGAVSCRLHSKEKKARKNHFVALKNNNKCKATIASHSEGTLSEGERNKKKNIGFEDLAFSFRNNVSAVEQVFPPADEVAQAALLLMDLSYASVPI</sequence>
<dbReference type="EMBL" id="JAWXYG010000003">
    <property type="protein sequence ID" value="KAK4277344.1"/>
    <property type="molecule type" value="Genomic_DNA"/>
</dbReference>
<keyword evidence="6" id="KW-0804">Transcription</keyword>
<dbReference type="InterPro" id="IPR013088">
    <property type="entry name" value="Znf_NHR/GATA"/>
</dbReference>
<evidence type="ECO:0000259" key="9">
    <source>
        <dbReference type="PROSITE" id="PS50114"/>
    </source>
</evidence>
<evidence type="ECO:0000256" key="4">
    <source>
        <dbReference type="ARBA" id="ARBA00023015"/>
    </source>
</evidence>
<dbReference type="InterPro" id="IPR052138">
    <property type="entry name" value="GATA_ZnFinger_Domain"/>
</dbReference>
<dbReference type="AlphaFoldDB" id="A0AAE1MTB6"/>
<dbReference type="CDD" id="cd00202">
    <property type="entry name" value="ZnF_GATA"/>
    <property type="match status" value="1"/>
</dbReference>
<dbReference type="InterPro" id="IPR000679">
    <property type="entry name" value="Znf_GATA"/>
</dbReference>
<dbReference type="PROSITE" id="PS50114">
    <property type="entry name" value="GATA_ZN_FINGER_2"/>
    <property type="match status" value="1"/>
</dbReference>
<dbReference type="GO" id="GO:0008270">
    <property type="term" value="F:zinc ion binding"/>
    <property type="evidence" value="ECO:0007669"/>
    <property type="project" value="UniProtKB-KW"/>
</dbReference>
<dbReference type="PROSITE" id="PS00344">
    <property type="entry name" value="GATA_ZN_FINGER_1"/>
    <property type="match status" value="1"/>
</dbReference>
<evidence type="ECO:0000256" key="1">
    <source>
        <dbReference type="ARBA" id="ARBA00022723"/>
    </source>
</evidence>
<dbReference type="Gene3D" id="3.30.50.10">
    <property type="entry name" value="Erythroid Transcription Factor GATA-1, subunit A"/>
    <property type="match status" value="1"/>
</dbReference>
<gene>
    <name evidence="10" type="ORF">QN277_015357</name>
</gene>
<keyword evidence="11" id="KW-1185">Reference proteome</keyword>
<keyword evidence="3" id="KW-0862">Zinc</keyword>
<protein>
    <recommendedName>
        <fullName evidence="9">GATA-type domain-containing protein</fullName>
    </recommendedName>
</protein>
<dbReference type="PANTHER" id="PTHR47255:SF13">
    <property type="entry name" value="GATA-TYPE DOMAIN-CONTAINING PROTEIN"/>
    <property type="match status" value="1"/>
</dbReference>
<dbReference type="Proteomes" id="UP001293593">
    <property type="component" value="Unassembled WGS sequence"/>
</dbReference>
<comment type="caution">
    <text evidence="10">The sequence shown here is derived from an EMBL/GenBank/DDBJ whole genome shotgun (WGS) entry which is preliminary data.</text>
</comment>
<keyword evidence="4" id="KW-0805">Transcription regulation</keyword>
<feature type="compositionally biased region" description="Polar residues" evidence="8">
    <location>
        <begin position="167"/>
        <end position="180"/>
    </location>
</feature>
<reference evidence="10" key="1">
    <citation type="submission" date="2023-10" db="EMBL/GenBank/DDBJ databases">
        <title>Chromosome-level genome of the transformable northern wattle, Acacia crassicarpa.</title>
        <authorList>
            <person name="Massaro I."/>
            <person name="Sinha N.R."/>
            <person name="Poethig S."/>
            <person name="Leichty A.R."/>
        </authorList>
    </citation>
    <scope>NUCLEOTIDE SEQUENCE</scope>
    <source>
        <strain evidence="10">Acra3RX</strain>
        <tissue evidence="10">Leaf</tissue>
    </source>
</reference>
<proteinExistence type="predicted"/>
<evidence type="ECO:0000256" key="5">
    <source>
        <dbReference type="ARBA" id="ARBA00023125"/>
    </source>
</evidence>
<accession>A0AAE1MTB6</accession>
<organism evidence="10 11">
    <name type="scientific">Acacia crassicarpa</name>
    <name type="common">northern wattle</name>
    <dbReference type="NCBI Taxonomy" id="499986"/>
    <lineage>
        <taxon>Eukaryota</taxon>
        <taxon>Viridiplantae</taxon>
        <taxon>Streptophyta</taxon>
        <taxon>Embryophyta</taxon>
        <taxon>Tracheophyta</taxon>
        <taxon>Spermatophyta</taxon>
        <taxon>Magnoliopsida</taxon>
        <taxon>eudicotyledons</taxon>
        <taxon>Gunneridae</taxon>
        <taxon>Pentapetalae</taxon>
        <taxon>rosids</taxon>
        <taxon>fabids</taxon>
        <taxon>Fabales</taxon>
        <taxon>Fabaceae</taxon>
        <taxon>Caesalpinioideae</taxon>
        <taxon>mimosoid clade</taxon>
        <taxon>Acacieae</taxon>
        <taxon>Acacia</taxon>
    </lineage>
</organism>
<evidence type="ECO:0000256" key="8">
    <source>
        <dbReference type="SAM" id="MobiDB-lite"/>
    </source>
</evidence>
<keyword evidence="5" id="KW-0238">DNA-binding</keyword>
<dbReference type="PANTHER" id="PTHR47255">
    <property type="entry name" value="GATA TRANSCRIPTION FACTOR 22-RELATED"/>
    <property type="match status" value="1"/>
</dbReference>
<evidence type="ECO:0000256" key="6">
    <source>
        <dbReference type="ARBA" id="ARBA00023163"/>
    </source>
</evidence>
<dbReference type="Pfam" id="PF00320">
    <property type="entry name" value="GATA"/>
    <property type="match status" value="1"/>
</dbReference>
<evidence type="ECO:0000256" key="7">
    <source>
        <dbReference type="PROSITE-ProRule" id="PRU00094"/>
    </source>
</evidence>
<evidence type="ECO:0000256" key="3">
    <source>
        <dbReference type="ARBA" id="ARBA00022833"/>
    </source>
</evidence>
<feature type="region of interest" description="Disordered" evidence="8">
    <location>
        <begin position="161"/>
        <end position="180"/>
    </location>
</feature>
<dbReference type="GO" id="GO:0006355">
    <property type="term" value="P:regulation of DNA-templated transcription"/>
    <property type="evidence" value="ECO:0007669"/>
    <property type="project" value="InterPro"/>
</dbReference>
<dbReference type="GO" id="GO:0043565">
    <property type="term" value="F:sequence-specific DNA binding"/>
    <property type="evidence" value="ECO:0007669"/>
    <property type="project" value="InterPro"/>
</dbReference>
<feature type="domain" description="GATA-type" evidence="9">
    <location>
        <begin position="178"/>
        <end position="214"/>
    </location>
</feature>
<dbReference type="SMART" id="SM00401">
    <property type="entry name" value="ZnF_GATA"/>
    <property type="match status" value="1"/>
</dbReference>
<dbReference type="SUPFAM" id="SSF57716">
    <property type="entry name" value="Glucocorticoid receptor-like (DNA-binding domain)"/>
    <property type="match status" value="1"/>
</dbReference>
<evidence type="ECO:0000313" key="10">
    <source>
        <dbReference type="EMBL" id="KAK4277344.1"/>
    </source>
</evidence>
<evidence type="ECO:0000313" key="11">
    <source>
        <dbReference type="Proteomes" id="UP001293593"/>
    </source>
</evidence>
<keyword evidence="2 7" id="KW-0863">Zinc-finger</keyword>
<name>A0AAE1MTB6_9FABA</name>
<keyword evidence="1" id="KW-0479">Metal-binding</keyword>